<keyword evidence="6" id="KW-0969">Cilium</keyword>
<organism evidence="6 7">
    <name type="scientific">Clostridium punense</name>
    <dbReference type="NCBI Taxonomy" id="1054297"/>
    <lineage>
        <taxon>Bacteria</taxon>
        <taxon>Bacillati</taxon>
        <taxon>Bacillota</taxon>
        <taxon>Clostridia</taxon>
        <taxon>Eubacteriales</taxon>
        <taxon>Clostridiaceae</taxon>
        <taxon>Clostridium</taxon>
    </lineage>
</organism>
<name>A0ABS4K226_9CLOT</name>
<dbReference type="Pfam" id="PF00700">
    <property type="entry name" value="Flagellin_C"/>
    <property type="match status" value="1"/>
</dbReference>
<dbReference type="EMBL" id="JAGGLL010000010">
    <property type="protein sequence ID" value="MBP2021834.1"/>
    <property type="molecule type" value="Genomic_DNA"/>
</dbReference>
<keyword evidence="6" id="KW-0282">Flagellum</keyword>
<dbReference type="NCBIfam" id="TIGR02550">
    <property type="entry name" value="flagell_flgL"/>
    <property type="match status" value="1"/>
</dbReference>
<dbReference type="RefSeq" id="WP_021282969.1">
    <property type="nucleotide sequence ID" value="NZ_JAGGLL010000010.1"/>
</dbReference>
<sequence>MRITNSMLSASFLGDMNRNLNNMSKIQKQLTSGKEFSKPSDDPFRVSRSMQMYSDIYTNEQYNTNIKDTLNWMDTTDTALTQATECLNRIRELMNTAGNASYGSTQLTAIKDEINERVAEFGQIMNTTFDGKFIFGGAEGLTKPVDVTVSGGVNSIKINTANEVNINKKLGVEISSGVTVEYNVNVAEVFNFAGSTGDLPQLFSDILTDLDTNRNKIIGADLENLDKAINNLLTVSAKNGTIQNRMENAKSLNEAQNFNMVEILADNEDVDYVEKTMQFATVQTVYMAALQTSAKVLQPTLLEFLR</sequence>
<protein>
    <submittedName>
        <fullName evidence="6">Flagellar hook-associated protein 3 FlgL</fullName>
    </submittedName>
</protein>
<dbReference type="SUPFAM" id="SSF64518">
    <property type="entry name" value="Phase 1 flagellin"/>
    <property type="match status" value="1"/>
</dbReference>
<evidence type="ECO:0000313" key="7">
    <source>
        <dbReference type="Proteomes" id="UP001519308"/>
    </source>
</evidence>
<dbReference type="InterPro" id="IPR046358">
    <property type="entry name" value="Flagellin_C"/>
</dbReference>
<dbReference type="Proteomes" id="UP001519308">
    <property type="component" value="Unassembled WGS sequence"/>
</dbReference>
<dbReference type="InterPro" id="IPR001492">
    <property type="entry name" value="Flagellin"/>
</dbReference>
<evidence type="ECO:0000256" key="1">
    <source>
        <dbReference type="ARBA" id="ARBA00004365"/>
    </source>
</evidence>
<accession>A0ABS4K226</accession>
<evidence type="ECO:0000259" key="4">
    <source>
        <dbReference type="Pfam" id="PF00669"/>
    </source>
</evidence>
<feature type="domain" description="Flagellin N-terminal" evidence="4">
    <location>
        <begin position="5"/>
        <end position="137"/>
    </location>
</feature>
<dbReference type="PANTHER" id="PTHR42792">
    <property type="entry name" value="FLAGELLIN"/>
    <property type="match status" value="1"/>
</dbReference>
<dbReference type="InterPro" id="IPR013384">
    <property type="entry name" value="Flagell_FlgL"/>
</dbReference>
<reference evidence="6 7" key="1">
    <citation type="submission" date="2021-03" db="EMBL/GenBank/DDBJ databases">
        <title>Genomic Encyclopedia of Type Strains, Phase IV (KMG-IV): sequencing the most valuable type-strain genomes for metagenomic binning, comparative biology and taxonomic classification.</title>
        <authorList>
            <person name="Goeker M."/>
        </authorList>
    </citation>
    <scope>NUCLEOTIDE SEQUENCE [LARGE SCALE GENOMIC DNA]</scope>
    <source>
        <strain evidence="6 7">DSM 28650</strain>
    </source>
</reference>
<dbReference type="PANTHER" id="PTHR42792:SF1">
    <property type="entry name" value="FLAGELLAR HOOK-ASSOCIATED PROTEIN 3"/>
    <property type="match status" value="1"/>
</dbReference>
<keyword evidence="6" id="KW-0966">Cell projection</keyword>
<comment type="subcellular location">
    <subcellularLocation>
        <location evidence="1">Bacterial flagellum</location>
    </subcellularLocation>
</comment>
<feature type="domain" description="Flagellin C-terminal" evidence="5">
    <location>
        <begin position="222"/>
        <end position="304"/>
    </location>
</feature>
<dbReference type="Pfam" id="PF00669">
    <property type="entry name" value="Flagellin_N"/>
    <property type="match status" value="1"/>
</dbReference>
<evidence type="ECO:0000256" key="2">
    <source>
        <dbReference type="ARBA" id="ARBA00005709"/>
    </source>
</evidence>
<comment type="caution">
    <text evidence="6">The sequence shown here is derived from an EMBL/GenBank/DDBJ whole genome shotgun (WGS) entry which is preliminary data.</text>
</comment>
<evidence type="ECO:0000259" key="5">
    <source>
        <dbReference type="Pfam" id="PF00700"/>
    </source>
</evidence>
<dbReference type="InterPro" id="IPR001029">
    <property type="entry name" value="Flagellin_N"/>
</dbReference>
<gene>
    <name evidence="6" type="ORF">J2Z44_001630</name>
</gene>
<proteinExistence type="inferred from homology"/>
<dbReference type="Gene3D" id="1.20.1330.10">
    <property type="entry name" value="f41 fragment of flagellin, N-terminal domain"/>
    <property type="match status" value="1"/>
</dbReference>
<evidence type="ECO:0000313" key="6">
    <source>
        <dbReference type="EMBL" id="MBP2021834.1"/>
    </source>
</evidence>
<evidence type="ECO:0000256" key="3">
    <source>
        <dbReference type="ARBA" id="ARBA00023143"/>
    </source>
</evidence>
<comment type="similarity">
    <text evidence="2">Belongs to the bacterial flagellin family.</text>
</comment>
<keyword evidence="3" id="KW-0975">Bacterial flagellum</keyword>
<keyword evidence="7" id="KW-1185">Reference proteome</keyword>